<gene>
    <name evidence="3" type="ORF">K491DRAFT_715663</name>
</gene>
<dbReference type="AlphaFoldDB" id="A0A6A6T820"/>
<evidence type="ECO:0000256" key="2">
    <source>
        <dbReference type="SAM" id="Phobius"/>
    </source>
</evidence>
<accession>A0A6A6T820</accession>
<keyword evidence="4" id="KW-1185">Reference proteome</keyword>
<keyword evidence="2" id="KW-0812">Transmembrane</keyword>
<keyword evidence="2" id="KW-1133">Transmembrane helix</keyword>
<protein>
    <submittedName>
        <fullName evidence="3">Uncharacterized protein</fullName>
    </submittedName>
</protein>
<evidence type="ECO:0000313" key="4">
    <source>
        <dbReference type="Proteomes" id="UP000799324"/>
    </source>
</evidence>
<feature type="compositionally biased region" description="Basic and acidic residues" evidence="1">
    <location>
        <begin position="185"/>
        <end position="201"/>
    </location>
</feature>
<feature type="region of interest" description="Disordered" evidence="1">
    <location>
        <begin position="173"/>
        <end position="201"/>
    </location>
</feature>
<name>A0A6A6T820_9PLEO</name>
<keyword evidence="2" id="KW-0472">Membrane</keyword>
<organism evidence="3 4">
    <name type="scientific">Lophiostoma macrostomum CBS 122681</name>
    <dbReference type="NCBI Taxonomy" id="1314788"/>
    <lineage>
        <taxon>Eukaryota</taxon>
        <taxon>Fungi</taxon>
        <taxon>Dikarya</taxon>
        <taxon>Ascomycota</taxon>
        <taxon>Pezizomycotina</taxon>
        <taxon>Dothideomycetes</taxon>
        <taxon>Pleosporomycetidae</taxon>
        <taxon>Pleosporales</taxon>
        <taxon>Lophiostomataceae</taxon>
        <taxon>Lophiostoma</taxon>
    </lineage>
</organism>
<dbReference type="Proteomes" id="UP000799324">
    <property type="component" value="Unassembled WGS sequence"/>
</dbReference>
<proteinExistence type="predicted"/>
<evidence type="ECO:0000313" key="3">
    <source>
        <dbReference type="EMBL" id="KAF2656119.1"/>
    </source>
</evidence>
<feature type="region of interest" description="Disordered" evidence="1">
    <location>
        <begin position="1"/>
        <end position="29"/>
    </location>
</feature>
<evidence type="ECO:0000256" key="1">
    <source>
        <dbReference type="SAM" id="MobiDB-lite"/>
    </source>
</evidence>
<sequence>MGNNSEPSLLRVPRSSQNVSHGTPKANVQALTEASASNPDFHVPTPTEFVSYSKATTRDSQAYVTIESFATPLGFQPTDNLPSYSWAARPNPVEIIYSANGPDRPLWQRPNNFQFVKPGLLTNMSHQTPFVVVFCVFCVLMMLAPWIAWYWLRVKDQKAESRKQASHADWIRLKSMTPSQTPKRAGLEKIAEAEDEYRDAV</sequence>
<feature type="transmembrane region" description="Helical" evidence="2">
    <location>
        <begin position="130"/>
        <end position="152"/>
    </location>
</feature>
<dbReference type="EMBL" id="MU004340">
    <property type="protein sequence ID" value="KAF2656119.1"/>
    <property type="molecule type" value="Genomic_DNA"/>
</dbReference>
<reference evidence="3" key="1">
    <citation type="journal article" date="2020" name="Stud. Mycol.">
        <title>101 Dothideomycetes genomes: a test case for predicting lifestyles and emergence of pathogens.</title>
        <authorList>
            <person name="Haridas S."/>
            <person name="Albert R."/>
            <person name="Binder M."/>
            <person name="Bloem J."/>
            <person name="Labutti K."/>
            <person name="Salamov A."/>
            <person name="Andreopoulos B."/>
            <person name="Baker S."/>
            <person name="Barry K."/>
            <person name="Bills G."/>
            <person name="Bluhm B."/>
            <person name="Cannon C."/>
            <person name="Castanera R."/>
            <person name="Culley D."/>
            <person name="Daum C."/>
            <person name="Ezra D."/>
            <person name="Gonzalez J."/>
            <person name="Henrissat B."/>
            <person name="Kuo A."/>
            <person name="Liang C."/>
            <person name="Lipzen A."/>
            <person name="Lutzoni F."/>
            <person name="Magnuson J."/>
            <person name="Mondo S."/>
            <person name="Nolan M."/>
            <person name="Ohm R."/>
            <person name="Pangilinan J."/>
            <person name="Park H.-J."/>
            <person name="Ramirez L."/>
            <person name="Alfaro M."/>
            <person name="Sun H."/>
            <person name="Tritt A."/>
            <person name="Yoshinaga Y."/>
            <person name="Zwiers L.-H."/>
            <person name="Turgeon B."/>
            <person name="Goodwin S."/>
            <person name="Spatafora J."/>
            <person name="Crous P."/>
            <person name="Grigoriev I."/>
        </authorList>
    </citation>
    <scope>NUCLEOTIDE SEQUENCE</scope>
    <source>
        <strain evidence="3">CBS 122681</strain>
    </source>
</reference>